<keyword evidence="2 4" id="KW-0547">Nucleotide-binding</keyword>
<dbReference type="SUPFAM" id="SSF53474">
    <property type="entry name" value="alpha/beta-Hydrolases"/>
    <property type="match status" value="1"/>
</dbReference>
<dbReference type="PROSITE" id="PS00411">
    <property type="entry name" value="KINESIN_MOTOR_1"/>
    <property type="match status" value="1"/>
</dbReference>
<dbReference type="GO" id="GO:0007018">
    <property type="term" value="P:microtubule-based movement"/>
    <property type="evidence" value="ECO:0007669"/>
    <property type="project" value="InterPro"/>
</dbReference>
<feature type="compositionally biased region" description="Basic and acidic residues" evidence="6">
    <location>
        <begin position="874"/>
        <end position="889"/>
    </location>
</feature>
<dbReference type="InterPro" id="IPR019821">
    <property type="entry name" value="Kinesin_motor_CS"/>
</dbReference>
<dbReference type="GO" id="GO:0005524">
    <property type="term" value="F:ATP binding"/>
    <property type="evidence" value="ECO:0007669"/>
    <property type="project" value="UniProtKB-UniRule"/>
</dbReference>
<feature type="region of interest" description="Disordered" evidence="6">
    <location>
        <begin position="563"/>
        <end position="589"/>
    </location>
</feature>
<dbReference type="PRINTS" id="PR00380">
    <property type="entry name" value="KINESINHEAVY"/>
</dbReference>
<proteinExistence type="inferred from homology"/>
<feature type="region of interest" description="Disordered" evidence="6">
    <location>
        <begin position="783"/>
        <end position="805"/>
    </location>
</feature>
<evidence type="ECO:0000256" key="5">
    <source>
        <dbReference type="SAM" id="Coils"/>
    </source>
</evidence>
<dbReference type="InterPro" id="IPR027640">
    <property type="entry name" value="Kinesin-like_fam"/>
</dbReference>
<feature type="region of interest" description="Disordered" evidence="6">
    <location>
        <begin position="447"/>
        <end position="494"/>
    </location>
</feature>
<dbReference type="EMBL" id="MDYQ01000076">
    <property type="protein sequence ID" value="PRP83775.1"/>
    <property type="molecule type" value="Genomic_DNA"/>
</dbReference>
<feature type="region of interest" description="Disordered" evidence="6">
    <location>
        <begin position="921"/>
        <end position="1013"/>
    </location>
</feature>
<dbReference type="GO" id="GO:0015630">
    <property type="term" value="C:microtubule cytoskeleton"/>
    <property type="evidence" value="ECO:0007669"/>
    <property type="project" value="TreeGrafter"/>
</dbReference>
<feature type="compositionally biased region" description="Low complexity" evidence="6">
    <location>
        <begin position="1492"/>
        <end position="1509"/>
    </location>
</feature>
<evidence type="ECO:0000256" key="4">
    <source>
        <dbReference type="PROSITE-ProRule" id="PRU00283"/>
    </source>
</evidence>
<dbReference type="Proteomes" id="UP000241769">
    <property type="component" value="Unassembled WGS sequence"/>
</dbReference>
<evidence type="ECO:0000259" key="7">
    <source>
        <dbReference type="PROSITE" id="PS50067"/>
    </source>
</evidence>
<dbReference type="FunFam" id="3.40.850.10:FF:000113">
    <property type="entry name" value="Kinesin-like protein"/>
    <property type="match status" value="1"/>
</dbReference>
<dbReference type="InParanoid" id="A0A2P6NIJ2"/>
<feature type="region of interest" description="Disordered" evidence="6">
    <location>
        <begin position="874"/>
        <end position="905"/>
    </location>
</feature>
<organism evidence="8 9">
    <name type="scientific">Planoprotostelium fungivorum</name>
    <dbReference type="NCBI Taxonomy" id="1890364"/>
    <lineage>
        <taxon>Eukaryota</taxon>
        <taxon>Amoebozoa</taxon>
        <taxon>Evosea</taxon>
        <taxon>Variosea</taxon>
        <taxon>Cavosteliida</taxon>
        <taxon>Cavosteliaceae</taxon>
        <taxon>Planoprotostelium</taxon>
    </lineage>
</organism>
<feature type="coiled-coil region" evidence="5">
    <location>
        <begin position="343"/>
        <end position="413"/>
    </location>
</feature>
<feature type="compositionally biased region" description="Basic and acidic residues" evidence="6">
    <location>
        <begin position="567"/>
        <end position="580"/>
    </location>
</feature>
<feature type="compositionally biased region" description="Basic and acidic residues" evidence="6">
    <location>
        <begin position="983"/>
        <end position="1013"/>
    </location>
</feature>
<feature type="compositionally biased region" description="Polar residues" evidence="6">
    <location>
        <begin position="890"/>
        <end position="900"/>
    </location>
</feature>
<evidence type="ECO:0000256" key="2">
    <source>
        <dbReference type="ARBA" id="ARBA00022741"/>
    </source>
</evidence>
<keyword evidence="5" id="KW-0175">Coiled coil</keyword>
<dbReference type="SMART" id="SM00129">
    <property type="entry name" value="KISc"/>
    <property type="match status" value="1"/>
</dbReference>
<dbReference type="Pfam" id="PF01738">
    <property type="entry name" value="DLH"/>
    <property type="match status" value="1"/>
</dbReference>
<feature type="binding site" evidence="4">
    <location>
        <begin position="1211"/>
        <end position="1218"/>
    </location>
    <ligand>
        <name>ATP</name>
        <dbReference type="ChEBI" id="CHEBI:30616"/>
    </ligand>
</feature>
<comment type="caution">
    <text evidence="8">The sequence shown here is derived from an EMBL/GenBank/DDBJ whole genome shotgun (WGS) entry which is preliminary data.</text>
</comment>
<dbReference type="GO" id="GO:0003777">
    <property type="term" value="F:microtubule motor activity"/>
    <property type="evidence" value="ECO:0007669"/>
    <property type="project" value="InterPro"/>
</dbReference>
<gene>
    <name evidence="8" type="ORF">PROFUN_08973</name>
</gene>
<feature type="compositionally biased region" description="Low complexity" evidence="6">
    <location>
        <begin position="968"/>
        <end position="982"/>
    </location>
</feature>
<dbReference type="SUPFAM" id="SSF52540">
    <property type="entry name" value="P-loop containing nucleoside triphosphate hydrolases"/>
    <property type="match status" value="1"/>
</dbReference>
<feature type="compositionally biased region" description="Polar residues" evidence="6">
    <location>
        <begin position="954"/>
        <end position="967"/>
    </location>
</feature>
<feature type="region of interest" description="Disordered" evidence="6">
    <location>
        <begin position="1484"/>
        <end position="1516"/>
    </location>
</feature>
<keyword evidence="9" id="KW-1185">Reference proteome</keyword>
<evidence type="ECO:0000313" key="8">
    <source>
        <dbReference type="EMBL" id="PRP83775.1"/>
    </source>
</evidence>
<dbReference type="Gene3D" id="3.40.850.10">
    <property type="entry name" value="Kinesin motor domain"/>
    <property type="match status" value="1"/>
</dbReference>
<dbReference type="Pfam" id="PF00225">
    <property type="entry name" value="Kinesin"/>
    <property type="match status" value="1"/>
</dbReference>
<accession>A0A2P6NIJ2</accession>
<evidence type="ECO:0000256" key="1">
    <source>
        <dbReference type="ARBA" id="ARBA00022448"/>
    </source>
</evidence>
<keyword evidence="4" id="KW-0505">Motor protein</keyword>
<dbReference type="GO" id="GO:0016787">
    <property type="term" value="F:hydrolase activity"/>
    <property type="evidence" value="ECO:0007669"/>
    <property type="project" value="InterPro"/>
</dbReference>
<dbReference type="InterPro" id="IPR027417">
    <property type="entry name" value="P-loop_NTPase"/>
</dbReference>
<evidence type="ECO:0000256" key="3">
    <source>
        <dbReference type="ARBA" id="ARBA00022840"/>
    </source>
</evidence>
<name>A0A2P6NIJ2_9EUKA</name>
<protein>
    <submittedName>
        <fullName evidence="8">Non-claret disjunctional-like</fullName>
    </submittedName>
</protein>
<dbReference type="PANTHER" id="PTHR47972">
    <property type="entry name" value="KINESIN-LIKE PROTEIN KLP-3"/>
    <property type="match status" value="1"/>
</dbReference>
<feature type="compositionally biased region" description="Basic and acidic residues" evidence="6">
    <location>
        <begin position="462"/>
        <end position="494"/>
    </location>
</feature>
<evidence type="ECO:0000256" key="6">
    <source>
        <dbReference type="SAM" id="MobiDB-lite"/>
    </source>
</evidence>
<reference evidence="8 9" key="1">
    <citation type="journal article" date="2018" name="Genome Biol. Evol.">
        <title>Multiple Roots of Fruiting Body Formation in Amoebozoa.</title>
        <authorList>
            <person name="Hillmann F."/>
            <person name="Forbes G."/>
            <person name="Novohradska S."/>
            <person name="Ferling I."/>
            <person name="Riege K."/>
            <person name="Groth M."/>
            <person name="Westermann M."/>
            <person name="Marz M."/>
            <person name="Spaller T."/>
            <person name="Winckler T."/>
            <person name="Schaap P."/>
            <person name="Glockner G."/>
        </authorList>
    </citation>
    <scope>NUCLEOTIDE SEQUENCE [LARGE SCALE GENOMIC DNA]</scope>
    <source>
        <strain evidence="8 9">Jena</strain>
    </source>
</reference>
<evidence type="ECO:0000313" key="9">
    <source>
        <dbReference type="Proteomes" id="UP000241769"/>
    </source>
</evidence>
<dbReference type="InterPro" id="IPR029058">
    <property type="entry name" value="AB_hydrolase_fold"/>
</dbReference>
<dbReference type="InterPro" id="IPR001752">
    <property type="entry name" value="Kinesin_motor_dom"/>
</dbReference>
<dbReference type="InterPro" id="IPR036961">
    <property type="entry name" value="Kinesin_motor_dom_sf"/>
</dbReference>
<feature type="compositionally biased region" description="Polar residues" evidence="6">
    <location>
        <begin position="795"/>
        <end position="804"/>
    </location>
</feature>
<feature type="coiled-coil region" evidence="5">
    <location>
        <begin position="646"/>
        <end position="673"/>
    </location>
</feature>
<dbReference type="OrthoDB" id="30529at2759"/>
<keyword evidence="1" id="KW-0813">Transport</keyword>
<comment type="similarity">
    <text evidence="4">Belongs to the TRAFAC class myosin-kinesin ATPase superfamily. Kinesin family.</text>
</comment>
<dbReference type="GO" id="GO:0008017">
    <property type="term" value="F:microtubule binding"/>
    <property type="evidence" value="ECO:0007669"/>
    <property type="project" value="InterPro"/>
</dbReference>
<dbReference type="Gene3D" id="3.40.50.1820">
    <property type="entry name" value="alpha/beta hydrolase"/>
    <property type="match status" value="1"/>
</dbReference>
<dbReference type="PANTHER" id="PTHR47972:SF28">
    <property type="entry name" value="KINESIN-LIKE PROTEIN KLP-3"/>
    <property type="match status" value="1"/>
</dbReference>
<dbReference type="STRING" id="1890364.A0A2P6NIJ2"/>
<sequence length="1516" mass="170597">MSKDNSSCEECLKTVADIDTYVTKNASNNASRILLFYTDVYGIHFLNNKILMDYFASKGFLVLAPDFFSGEKLQELQDQPDFDRTKWIPRHFGNVQKVLDAWVPAAKSQFGGAQSQYCSVGYCFGAVPTMIEGNKSETSAVALAHPSRMTEQDFEKVKAPLLICAAEQDRIFPLELRHKAEKILTTKSTPEGAEGNLGDDRVGKGGYKFQVIVYSGVSHGFGPKNPTDEPTLWAKQDSARQIAAWFKRFTRERGFRLTMFNRPKEYKPTLAAANDEEPAVSRKAINTKKMSADLGLNSEDDDWEEADADVTFLSSDEDDGPPVFGNPLLNKPVVSNGIVPPKSDPQEAEIASLRKQLDQLRRENNENLRGKNEAVNKLDNLEQSSRSQLNIFKSKMEKQLEARNTEIDDLTTAQEESEFVISQLKEALKKAKNGEKVDDDFEPAVAVTTKKQAEPSESNGISEKELKEAEEKHQKEVKELKEKQNEALSEKKSAAEIQQLHSQMELYKNQPQSDPQEAIDRAKLQEAIQQQNILKDELATKQREADELKRQLNELNERLHSISTQSDRGHEEADRLKHESTAQLQKLKSQHEVELAQLRERLKTDINQRDEHHQKETEHLNIQISSLREEMVSLTSGQQKDQDEAAAIAAKKIRDQNAEIESLSAQLAEEKNRLYLETQRMQLDLTESKQKILHASQEQTRLMDELVASKQKLTHMETERERIAALNEQLEDERSRLEITLQTEKTSMQQMMSSMTSSGQQQTVSLQQEIAALTAKNLNLEREVEKREQKHQEDQASIGQQKQSIAKLEAQLESTRSFSTKLQEERDTFEHDKKMVEQELMVERQQLTQSKLDGAHKSQTFQAKLAEELQRFQEAQKTHHAELTTEKQNHASTLSQLQTQHEGEIQSMKDNHEAEVRKLNAHAQKTQESHAAELSQLKGDHTAAVQKSQDEHSVQIQQLNETHSSSKQQLQAQHAAQVQQLRAELETSKESHTTEVTRLKDSHASESQKLRGDHASQIEKMKTEHANLSSQASQQHREELKTHVQSVELYKSHTLSMQTEIQDIRKLHASTVEAAKLNHKSIGPLLASIIEQVTQANQKQSKEFQVMLKRYKKEVNKNRKLYNEIQELKGNIRVYCRVRPLSSDEQANADPVAIKFPEDDQLVLSHNNQKKIYEFERVFTPQSSQEDVFRDTQPLVTSVLDGFNVCIFAYGQTGSGKTFTMEGPRDNPGVNSRALSELFKIVEERGEDYRIDATVSILEIYNEAIHDLLIPAAKARSKKLDIKQGPEGMHVPELTSVTVRNAEEVVTLGGKNRATSSTNMNEHSSRSHLVLMISVRCQNLLTGEKAFGKLTLVDLAGSERLDKSGAAATEERLKEAQAINKSLSALGNVIAALQNKEKHIPYRDCKLTYLLQDSLGGNSKTLMFVNVGPASSNTGETTCSLNFAQRVRNVELGKAQATKDTGSAEMKTYIKKLEDAITTGGLPLPISSPRITTSGTVSGTSSPAAPSTPKKVKKPV</sequence>
<keyword evidence="3 4" id="KW-0067">ATP-binding</keyword>
<dbReference type="InterPro" id="IPR002925">
    <property type="entry name" value="Dienelactn_hydro"/>
</dbReference>
<dbReference type="PROSITE" id="PS50067">
    <property type="entry name" value="KINESIN_MOTOR_2"/>
    <property type="match status" value="1"/>
</dbReference>
<feature type="compositionally biased region" description="Basic and acidic residues" evidence="6">
    <location>
        <begin position="783"/>
        <end position="794"/>
    </location>
</feature>
<feature type="domain" description="Kinesin motor" evidence="7">
    <location>
        <begin position="1131"/>
        <end position="1450"/>
    </location>
</feature>
<dbReference type="CDD" id="cd01366">
    <property type="entry name" value="KISc_C_terminal"/>
    <property type="match status" value="1"/>
</dbReference>